<evidence type="ECO:0000256" key="1">
    <source>
        <dbReference type="ARBA" id="ARBA00006754"/>
    </source>
</evidence>
<comment type="caution">
    <text evidence="5">The sequence shown here is derived from an EMBL/GenBank/DDBJ whole genome shotgun (WGS) entry which is preliminary data.</text>
</comment>
<organism evidence="5 6">
    <name type="scientific">Subtercola boreus</name>
    <dbReference type="NCBI Taxonomy" id="120213"/>
    <lineage>
        <taxon>Bacteria</taxon>
        <taxon>Bacillati</taxon>
        <taxon>Actinomycetota</taxon>
        <taxon>Actinomycetes</taxon>
        <taxon>Micrococcales</taxon>
        <taxon>Microbacteriaceae</taxon>
        <taxon>Subtercola</taxon>
    </lineage>
</organism>
<dbReference type="Pfam" id="PF17853">
    <property type="entry name" value="GGDEF_2"/>
    <property type="match status" value="1"/>
</dbReference>
<feature type="domain" description="PucR C-terminal helix-turn-helix" evidence="2">
    <location>
        <begin position="334"/>
        <end position="392"/>
    </location>
</feature>
<dbReference type="PANTHER" id="PTHR33744:SF1">
    <property type="entry name" value="DNA-BINDING TRANSCRIPTIONAL ACTIVATOR ADER"/>
    <property type="match status" value="1"/>
</dbReference>
<accession>A0A3E0VK16</accession>
<evidence type="ECO:0000259" key="3">
    <source>
        <dbReference type="Pfam" id="PF14361"/>
    </source>
</evidence>
<comment type="similarity">
    <text evidence="1">Belongs to the CdaR family.</text>
</comment>
<proteinExistence type="inferred from homology"/>
<dbReference type="InterPro" id="IPR051448">
    <property type="entry name" value="CdaR-like_regulators"/>
</dbReference>
<evidence type="ECO:0000313" key="6">
    <source>
        <dbReference type="Proteomes" id="UP000256486"/>
    </source>
</evidence>
<dbReference type="PANTHER" id="PTHR33744">
    <property type="entry name" value="CARBOHYDRATE DIACID REGULATOR"/>
    <property type="match status" value="1"/>
</dbReference>
<dbReference type="OrthoDB" id="3190266at2"/>
<gene>
    <name evidence="5" type="ORF">B7R54_11430</name>
</gene>
<dbReference type="InterPro" id="IPR041522">
    <property type="entry name" value="CdaR_GGDEF"/>
</dbReference>
<dbReference type="Gene3D" id="1.10.10.2840">
    <property type="entry name" value="PucR C-terminal helix-turn-helix domain"/>
    <property type="match status" value="1"/>
</dbReference>
<protein>
    <recommendedName>
        <fullName evidence="7">PucR family transcriptional regulator</fullName>
    </recommendedName>
</protein>
<name>A0A3E0VK16_9MICO</name>
<dbReference type="Proteomes" id="UP000256486">
    <property type="component" value="Unassembled WGS sequence"/>
</dbReference>
<dbReference type="EMBL" id="NBWZ01000001">
    <property type="protein sequence ID" value="RFA09750.1"/>
    <property type="molecule type" value="Genomic_DNA"/>
</dbReference>
<feature type="domain" description="RsbT co-antagonist protein RsbRD N-terminal" evidence="3">
    <location>
        <begin position="31"/>
        <end position="165"/>
    </location>
</feature>
<sequence>MTITDDVALSGEPGLGQAPSDLFAELLGCVDALSDRVVRQILAGEHSYAESGISADELAVIVRLNVRALLQTLTGDLDSLEAARTAGRLKAQYGIPMASLLHAYRLAGLTLWEEMIARSGALNNSVALLRVSSEVWGIIDRFSSAAAEAYREVVDEQGRRDQQARSVMLLSLLDGSANAPGSGGILRSLGLPDHADYLVVVAELSETGDDPLPSVVTRLRGIGAASAWASWKGEHVGVVACSSRAEIVDAAEVMKASATSRVGCSRQFRAMHQAPDALRQARIAMECVPPASIGLTAYGSAPLDTVLVVQPEYARELRDDILGAVLATTDGESLIETLEAWFAADGSTAAAGSALHCHRNTVGYRLGRIAELTGRSVAHPVDAAELFAALRAMRLLR</sequence>
<dbReference type="Pfam" id="PF14361">
    <property type="entry name" value="RsbRD_N"/>
    <property type="match status" value="1"/>
</dbReference>
<dbReference type="InterPro" id="IPR025736">
    <property type="entry name" value="PucR_C-HTH_dom"/>
</dbReference>
<dbReference type="InterPro" id="IPR025751">
    <property type="entry name" value="RsbRD_N_dom"/>
</dbReference>
<feature type="domain" description="CdaR GGDEF-like" evidence="4">
    <location>
        <begin position="187"/>
        <end position="286"/>
    </location>
</feature>
<evidence type="ECO:0000259" key="4">
    <source>
        <dbReference type="Pfam" id="PF17853"/>
    </source>
</evidence>
<evidence type="ECO:0008006" key="7">
    <source>
        <dbReference type="Google" id="ProtNLM"/>
    </source>
</evidence>
<reference evidence="5 6" key="1">
    <citation type="submission" date="2017-04" db="EMBL/GenBank/DDBJ databases">
        <title>Comparative genome analysis of Subtercola boreus.</title>
        <authorList>
            <person name="Cho Y.-J."/>
            <person name="Cho A."/>
            <person name="Kim O.-S."/>
            <person name="Lee J.-I."/>
        </authorList>
    </citation>
    <scope>NUCLEOTIDE SEQUENCE [LARGE SCALE GENOMIC DNA]</scope>
    <source>
        <strain evidence="5 6">K300</strain>
    </source>
</reference>
<evidence type="ECO:0000313" key="5">
    <source>
        <dbReference type="EMBL" id="RFA09750.1"/>
    </source>
</evidence>
<keyword evidence="6" id="KW-1185">Reference proteome</keyword>
<dbReference type="Pfam" id="PF13556">
    <property type="entry name" value="HTH_30"/>
    <property type="match status" value="1"/>
</dbReference>
<dbReference type="AlphaFoldDB" id="A0A3E0VK16"/>
<dbReference type="RefSeq" id="WP_116415152.1">
    <property type="nucleotide sequence ID" value="NZ_NBWZ01000001.1"/>
</dbReference>
<evidence type="ECO:0000259" key="2">
    <source>
        <dbReference type="Pfam" id="PF13556"/>
    </source>
</evidence>
<dbReference type="InterPro" id="IPR042070">
    <property type="entry name" value="PucR_C-HTH_sf"/>
</dbReference>